<dbReference type="Proteomes" id="UP000001122">
    <property type="component" value="Chromosome"/>
</dbReference>
<evidence type="ECO:0000313" key="2">
    <source>
        <dbReference type="Proteomes" id="UP000001122"/>
    </source>
</evidence>
<dbReference type="EMBL" id="CP000800">
    <property type="protein sequence ID" value="ABV20924.1"/>
    <property type="molecule type" value="Genomic_DNA"/>
</dbReference>
<reference evidence="2" key="1">
    <citation type="journal article" date="2008" name="J. Bacteriol.">
        <title>The pangenome structure of Escherichia coli: comparative genomic analysis of E. coli commensal and pathogenic isolates.</title>
        <authorList>
            <person name="Rasko D.A."/>
            <person name="Rosovitz M.J."/>
            <person name="Myers G.S."/>
            <person name="Mongodin E.F."/>
            <person name="Fricke W.F."/>
            <person name="Gajer P."/>
            <person name="Crabtree J."/>
            <person name="Sebaihia M."/>
            <person name="Thomson N.R."/>
            <person name="Chaudhuri R."/>
            <person name="Henderson I.R."/>
            <person name="Sperandio V."/>
            <person name="Ravel J."/>
        </authorList>
    </citation>
    <scope>NUCLEOTIDE SEQUENCE [LARGE SCALE GENOMIC DNA]</scope>
    <source>
        <strain evidence="2">E24377A / ETEC</strain>
    </source>
</reference>
<protein>
    <submittedName>
        <fullName evidence="1">Uncharacterized protein</fullName>
    </submittedName>
</protein>
<keyword evidence="2" id="KW-1185">Reference proteome</keyword>
<sequence>MMFIAFMKVRDFIFIKVNVNNSPNLLNLDD</sequence>
<proteinExistence type="predicted"/>
<organism evidence="1 2">
    <name type="scientific">Escherichia coli O139:H28 (strain E24377A / ETEC)</name>
    <dbReference type="NCBI Taxonomy" id="331111"/>
    <lineage>
        <taxon>Bacteria</taxon>
        <taxon>Pseudomonadati</taxon>
        <taxon>Pseudomonadota</taxon>
        <taxon>Gammaproteobacteria</taxon>
        <taxon>Enterobacterales</taxon>
        <taxon>Enterobacteriaceae</taxon>
        <taxon>Escherichia</taxon>
    </lineage>
</organism>
<dbReference type="KEGG" id="ecw:EcE24377A_2648"/>
<name>A7ZPG8_ECO24</name>
<gene>
    <name evidence="1" type="ordered locus">EcE24377A_2648</name>
</gene>
<accession>A7ZPG8</accession>
<dbReference type="HOGENOM" id="CLU_3403246_0_0_6"/>
<evidence type="ECO:0000313" key="1">
    <source>
        <dbReference type="EMBL" id="ABV20924.1"/>
    </source>
</evidence>
<dbReference type="AlphaFoldDB" id="A7ZPG8"/>